<dbReference type="Proteomes" id="UP000194664">
    <property type="component" value="Unassembled WGS sequence"/>
</dbReference>
<keyword evidence="6 8" id="KW-1133">Transmembrane helix</keyword>
<dbReference type="SUPFAM" id="SSF103481">
    <property type="entry name" value="Multidrug resistance efflux transporter EmrE"/>
    <property type="match status" value="2"/>
</dbReference>
<feature type="transmembrane region" description="Helical" evidence="8">
    <location>
        <begin position="126"/>
        <end position="143"/>
    </location>
</feature>
<name>A0A251X237_9RHOB</name>
<comment type="caution">
    <text evidence="10">The sequence shown here is derived from an EMBL/GenBank/DDBJ whole genome shotgun (WGS) entry which is preliminary data.</text>
</comment>
<dbReference type="OrthoDB" id="369870at2"/>
<proteinExistence type="inferred from homology"/>
<feature type="transmembrane region" description="Helical" evidence="8">
    <location>
        <begin position="260"/>
        <end position="280"/>
    </location>
</feature>
<evidence type="ECO:0000256" key="2">
    <source>
        <dbReference type="ARBA" id="ARBA00007362"/>
    </source>
</evidence>
<dbReference type="InterPro" id="IPR037185">
    <property type="entry name" value="EmrE-like"/>
</dbReference>
<feature type="transmembrane region" description="Helical" evidence="8">
    <location>
        <begin position="236"/>
        <end position="254"/>
    </location>
</feature>
<feature type="transmembrane region" description="Helical" evidence="8">
    <location>
        <begin position="102"/>
        <end position="119"/>
    </location>
</feature>
<feature type="transmembrane region" description="Helical" evidence="8">
    <location>
        <begin position="7"/>
        <end position="26"/>
    </location>
</feature>
<dbReference type="Pfam" id="PF00892">
    <property type="entry name" value="EamA"/>
    <property type="match status" value="1"/>
</dbReference>
<evidence type="ECO:0000256" key="3">
    <source>
        <dbReference type="ARBA" id="ARBA00022448"/>
    </source>
</evidence>
<evidence type="ECO:0000256" key="4">
    <source>
        <dbReference type="ARBA" id="ARBA00022475"/>
    </source>
</evidence>
<feature type="transmembrane region" description="Helical" evidence="8">
    <location>
        <begin position="71"/>
        <end position="96"/>
    </location>
</feature>
<comment type="subcellular location">
    <subcellularLocation>
        <location evidence="1">Cell membrane</location>
        <topology evidence="1">Multi-pass membrane protein</topology>
    </subcellularLocation>
</comment>
<dbReference type="NCBIfam" id="TIGR00688">
    <property type="entry name" value="rarD"/>
    <property type="match status" value="1"/>
</dbReference>
<keyword evidence="11" id="KW-1185">Reference proteome</keyword>
<feature type="transmembrane region" description="Helical" evidence="8">
    <location>
        <begin position="149"/>
        <end position="165"/>
    </location>
</feature>
<feature type="transmembrane region" description="Helical" evidence="8">
    <location>
        <begin position="202"/>
        <end position="224"/>
    </location>
</feature>
<protein>
    <submittedName>
        <fullName evidence="10">RarD protein</fullName>
    </submittedName>
</protein>
<keyword evidence="7 8" id="KW-0472">Membrane</keyword>
<keyword evidence="3" id="KW-0813">Transport</keyword>
<comment type="similarity">
    <text evidence="2">Belongs to the EamA transporter family.</text>
</comment>
<evidence type="ECO:0000256" key="7">
    <source>
        <dbReference type="ARBA" id="ARBA00023136"/>
    </source>
</evidence>
<evidence type="ECO:0000313" key="10">
    <source>
        <dbReference type="EMBL" id="OUD10641.1"/>
    </source>
</evidence>
<dbReference type="InterPro" id="IPR004626">
    <property type="entry name" value="RarD"/>
</dbReference>
<dbReference type="PANTHER" id="PTHR22911:SF137">
    <property type="entry name" value="SOLUTE CARRIER FAMILY 35 MEMBER G2-RELATED"/>
    <property type="match status" value="1"/>
</dbReference>
<dbReference type="AlphaFoldDB" id="A0A251X237"/>
<sequence length="301" mass="32833">MTEQRKGLLALVTATVIWGLSSLYYAQFRHMPPIEVLCYRSLWSLLFFGAILLFQGRIGQLWQSVNTIPKLGIVATAALLIAANWFGFIFAIKFGYAVEASLGYYIFPIVAVLLGRVFLGERLSIWQLCAVGLATAAVIILTAGLGVPPWIALGLAGTFGIYGLIKKRITLGPVLSVTAEVLVLAPFVVFYLVIWGARDLTLWTHVLLFGSGPLTGVTLVLFAYGSRRVALSTVGIMQYINPTLQFIVATTVFLEPFTVWHQIAFALIWTGVGIYCVAAIRQDRSARKAASREATLGTVVT</sequence>
<keyword evidence="5 8" id="KW-0812">Transmembrane</keyword>
<dbReference type="RefSeq" id="WP_086450290.1">
    <property type="nucleotide sequence ID" value="NZ_MSPP01000001.1"/>
</dbReference>
<accession>A0A251X237</accession>
<evidence type="ECO:0000256" key="8">
    <source>
        <dbReference type="SAM" id="Phobius"/>
    </source>
</evidence>
<feature type="transmembrane region" description="Helical" evidence="8">
    <location>
        <begin position="41"/>
        <end position="59"/>
    </location>
</feature>
<dbReference type="PANTHER" id="PTHR22911">
    <property type="entry name" value="ACYL-MALONYL CONDENSING ENZYME-RELATED"/>
    <property type="match status" value="1"/>
</dbReference>
<feature type="domain" description="EamA" evidence="9">
    <location>
        <begin position="6"/>
        <end position="142"/>
    </location>
</feature>
<feature type="transmembrane region" description="Helical" evidence="8">
    <location>
        <begin position="177"/>
        <end position="196"/>
    </location>
</feature>
<evidence type="ECO:0000259" key="9">
    <source>
        <dbReference type="Pfam" id="PF00892"/>
    </source>
</evidence>
<gene>
    <name evidence="10" type="ORF">BVC71_03895</name>
</gene>
<evidence type="ECO:0000256" key="6">
    <source>
        <dbReference type="ARBA" id="ARBA00022989"/>
    </source>
</evidence>
<organism evidence="10 11">
    <name type="scientific">Marivivens niveibacter</name>
    <dbReference type="NCBI Taxonomy" id="1930667"/>
    <lineage>
        <taxon>Bacteria</taxon>
        <taxon>Pseudomonadati</taxon>
        <taxon>Pseudomonadota</taxon>
        <taxon>Alphaproteobacteria</taxon>
        <taxon>Rhodobacterales</taxon>
        <taxon>Paracoccaceae</taxon>
        <taxon>Marivivens group</taxon>
        <taxon>Marivivens</taxon>
    </lineage>
</organism>
<dbReference type="InterPro" id="IPR000620">
    <property type="entry name" value="EamA_dom"/>
</dbReference>
<dbReference type="GO" id="GO:0005886">
    <property type="term" value="C:plasma membrane"/>
    <property type="evidence" value="ECO:0007669"/>
    <property type="project" value="UniProtKB-SubCell"/>
</dbReference>
<evidence type="ECO:0000256" key="5">
    <source>
        <dbReference type="ARBA" id="ARBA00022692"/>
    </source>
</evidence>
<evidence type="ECO:0000256" key="1">
    <source>
        <dbReference type="ARBA" id="ARBA00004651"/>
    </source>
</evidence>
<keyword evidence="4" id="KW-1003">Cell membrane</keyword>
<dbReference type="EMBL" id="MSPP01000001">
    <property type="protein sequence ID" value="OUD10641.1"/>
    <property type="molecule type" value="Genomic_DNA"/>
</dbReference>
<evidence type="ECO:0000313" key="11">
    <source>
        <dbReference type="Proteomes" id="UP000194664"/>
    </source>
</evidence>
<reference evidence="10 11" key="1">
    <citation type="submission" date="2016-12" db="EMBL/GenBank/DDBJ databases">
        <title>The draft genome sequence of HSLHS2.</title>
        <authorList>
            <person name="Hu D."/>
            <person name="Wang L."/>
            <person name="Shao Z."/>
        </authorList>
    </citation>
    <scope>NUCLEOTIDE SEQUENCE [LARGE SCALE GENOMIC DNA]</scope>
    <source>
        <strain evidence="10">MCCC 1A06712</strain>
    </source>
</reference>